<feature type="domain" description="Myb-like" evidence="6">
    <location>
        <begin position="68"/>
        <end position="118"/>
    </location>
</feature>
<evidence type="ECO:0000256" key="5">
    <source>
        <dbReference type="SAM" id="MobiDB-lite"/>
    </source>
</evidence>
<feature type="compositionally biased region" description="Polar residues" evidence="5">
    <location>
        <begin position="174"/>
        <end position="185"/>
    </location>
</feature>
<sequence>MENKRVKALQQEQPSSCNKKNLWRPEEDLILKKYVETHGEGNWATVSKRSGLNRGGKSCRLRWKNYLRPNIKRGDMSQEEQDLIIRMHKLLGNRWSLIAGRLPGRTDNEVKNYWNTHLNKINITCCCPAPAPGGRGGRKRKANDDHDYYSKDIHHHQDNCNYGSKKSKIISSTESTQMENNTRQVGSCRKEERSSSSNSIMTATNYPHWLGENDYQSLNFDDIDLQYTTPSSSWVQYYLPTVTDNNATSSSTFVFDDEPFIASMDSFLLFEAAFGCAPAAAAAAAATTTQGMQSSVMTTLLSADDPHSPHI</sequence>
<dbReference type="PANTHER" id="PTHR47999:SF21">
    <property type="entry name" value="TRANSCRIPTION FACTOR MYB82-LIKE"/>
    <property type="match status" value="1"/>
</dbReference>
<dbReference type="PROSITE" id="PS51294">
    <property type="entry name" value="HTH_MYB"/>
    <property type="match status" value="2"/>
</dbReference>
<keyword evidence="9" id="KW-1185">Reference proteome</keyword>
<keyword evidence="4" id="KW-0539">Nucleus</keyword>
<dbReference type="AlphaFoldDB" id="A0AAW1YE39"/>
<organism evidence="8 9">
    <name type="scientific">Rubus argutus</name>
    <name type="common">Southern blackberry</name>
    <dbReference type="NCBI Taxonomy" id="59490"/>
    <lineage>
        <taxon>Eukaryota</taxon>
        <taxon>Viridiplantae</taxon>
        <taxon>Streptophyta</taxon>
        <taxon>Embryophyta</taxon>
        <taxon>Tracheophyta</taxon>
        <taxon>Spermatophyta</taxon>
        <taxon>Magnoliopsida</taxon>
        <taxon>eudicotyledons</taxon>
        <taxon>Gunneridae</taxon>
        <taxon>Pentapetalae</taxon>
        <taxon>rosids</taxon>
        <taxon>fabids</taxon>
        <taxon>Rosales</taxon>
        <taxon>Rosaceae</taxon>
        <taxon>Rosoideae</taxon>
        <taxon>Rosoideae incertae sedis</taxon>
        <taxon>Rubus</taxon>
    </lineage>
</organism>
<dbReference type="SUPFAM" id="SSF46689">
    <property type="entry name" value="Homeodomain-like"/>
    <property type="match status" value="1"/>
</dbReference>
<dbReference type="InterPro" id="IPR017930">
    <property type="entry name" value="Myb_dom"/>
</dbReference>
<feature type="domain" description="Myb-like" evidence="6">
    <location>
        <begin position="15"/>
        <end position="67"/>
    </location>
</feature>
<comment type="caution">
    <text evidence="8">The sequence shown here is derived from an EMBL/GenBank/DDBJ whole genome shotgun (WGS) entry which is preliminary data.</text>
</comment>
<dbReference type="GO" id="GO:0003677">
    <property type="term" value="F:DNA binding"/>
    <property type="evidence" value="ECO:0007669"/>
    <property type="project" value="UniProtKB-KW"/>
</dbReference>
<evidence type="ECO:0000313" key="9">
    <source>
        <dbReference type="Proteomes" id="UP001457282"/>
    </source>
</evidence>
<evidence type="ECO:0000256" key="2">
    <source>
        <dbReference type="ARBA" id="ARBA00022737"/>
    </source>
</evidence>
<dbReference type="InterPro" id="IPR015495">
    <property type="entry name" value="Myb_TF_plants"/>
</dbReference>
<protein>
    <submittedName>
        <fullName evidence="8">Uncharacterized protein</fullName>
    </submittedName>
</protein>
<dbReference type="FunFam" id="1.10.10.60:FF:000001">
    <property type="entry name" value="MYB-related transcription factor"/>
    <property type="match status" value="1"/>
</dbReference>
<feature type="domain" description="HTH myb-type" evidence="7">
    <location>
        <begin position="68"/>
        <end position="122"/>
    </location>
</feature>
<comment type="subcellular location">
    <subcellularLocation>
        <location evidence="1">Nucleus</location>
    </subcellularLocation>
</comment>
<proteinExistence type="predicted"/>
<name>A0AAW1YE39_RUBAR</name>
<evidence type="ECO:0000256" key="4">
    <source>
        <dbReference type="ARBA" id="ARBA00023242"/>
    </source>
</evidence>
<dbReference type="SMART" id="SM00717">
    <property type="entry name" value="SANT"/>
    <property type="match status" value="2"/>
</dbReference>
<evidence type="ECO:0000259" key="7">
    <source>
        <dbReference type="PROSITE" id="PS51294"/>
    </source>
</evidence>
<evidence type="ECO:0000259" key="6">
    <source>
        <dbReference type="PROSITE" id="PS50090"/>
    </source>
</evidence>
<feature type="region of interest" description="Disordered" evidence="5">
    <location>
        <begin position="174"/>
        <end position="197"/>
    </location>
</feature>
<dbReference type="EMBL" id="JBEDUW010000001">
    <property type="protein sequence ID" value="KAK9947525.1"/>
    <property type="molecule type" value="Genomic_DNA"/>
</dbReference>
<keyword evidence="2" id="KW-0677">Repeat</keyword>
<reference evidence="8 9" key="1">
    <citation type="journal article" date="2023" name="G3 (Bethesda)">
        <title>A chromosome-length genome assembly and annotation of blackberry (Rubus argutus, cv. 'Hillquist').</title>
        <authorList>
            <person name="Bruna T."/>
            <person name="Aryal R."/>
            <person name="Dudchenko O."/>
            <person name="Sargent D.J."/>
            <person name="Mead D."/>
            <person name="Buti M."/>
            <person name="Cavallini A."/>
            <person name="Hytonen T."/>
            <person name="Andres J."/>
            <person name="Pham M."/>
            <person name="Weisz D."/>
            <person name="Mascagni F."/>
            <person name="Usai G."/>
            <person name="Natali L."/>
            <person name="Bassil N."/>
            <person name="Fernandez G.E."/>
            <person name="Lomsadze A."/>
            <person name="Armour M."/>
            <person name="Olukolu B."/>
            <person name="Poorten T."/>
            <person name="Britton C."/>
            <person name="Davik J."/>
            <person name="Ashrafi H."/>
            <person name="Aiden E.L."/>
            <person name="Borodovsky M."/>
            <person name="Worthington M."/>
        </authorList>
    </citation>
    <scope>NUCLEOTIDE SEQUENCE [LARGE SCALE GENOMIC DNA]</scope>
    <source>
        <strain evidence="8">PI 553951</strain>
    </source>
</reference>
<evidence type="ECO:0000256" key="1">
    <source>
        <dbReference type="ARBA" id="ARBA00004123"/>
    </source>
</evidence>
<accession>A0AAW1YE39</accession>
<dbReference type="Proteomes" id="UP001457282">
    <property type="component" value="Unassembled WGS sequence"/>
</dbReference>
<dbReference type="CDD" id="cd00167">
    <property type="entry name" value="SANT"/>
    <property type="match status" value="2"/>
</dbReference>
<dbReference type="GO" id="GO:0005634">
    <property type="term" value="C:nucleus"/>
    <property type="evidence" value="ECO:0007669"/>
    <property type="project" value="UniProtKB-SubCell"/>
</dbReference>
<dbReference type="PANTHER" id="PTHR47999">
    <property type="entry name" value="TRANSCRIPTION FACTOR MYB8-RELATED-RELATED"/>
    <property type="match status" value="1"/>
</dbReference>
<feature type="domain" description="HTH myb-type" evidence="7">
    <location>
        <begin position="19"/>
        <end position="67"/>
    </location>
</feature>
<dbReference type="InterPro" id="IPR009057">
    <property type="entry name" value="Homeodomain-like_sf"/>
</dbReference>
<keyword evidence="3" id="KW-0238">DNA-binding</keyword>
<dbReference type="PROSITE" id="PS50090">
    <property type="entry name" value="MYB_LIKE"/>
    <property type="match status" value="2"/>
</dbReference>
<evidence type="ECO:0000313" key="8">
    <source>
        <dbReference type="EMBL" id="KAK9947525.1"/>
    </source>
</evidence>
<dbReference type="Pfam" id="PF00249">
    <property type="entry name" value="Myb_DNA-binding"/>
    <property type="match status" value="2"/>
</dbReference>
<evidence type="ECO:0000256" key="3">
    <source>
        <dbReference type="ARBA" id="ARBA00023125"/>
    </source>
</evidence>
<gene>
    <name evidence="8" type="ORF">M0R45_003145</name>
</gene>
<dbReference type="Gene3D" id="1.10.10.60">
    <property type="entry name" value="Homeodomain-like"/>
    <property type="match status" value="2"/>
</dbReference>
<dbReference type="InterPro" id="IPR001005">
    <property type="entry name" value="SANT/Myb"/>
</dbReference>